<evidence type="ECO:0000313" key="14">
    <source>
        <dbReference type="Proteomes" id="UP000501705"/>
    </source>
</evidence>
<organism evidence="13 14">
    <name type="scientific">Nocardia brasiliensis</name>
    <dbReference type="NCBI Taxonomy" id="37326"/>
    <lineage>
        <taxon>Bacteria</taxon>
        <taxon>Bacillati</taxon>
        <taxon>Actinomycetota</taxon>
        <taxon>Actinomycetes</taxon>
        <taxon>Mycobacteriales</taxon>
        <taxon>Nocardiaceae</taxon>
        <taxon>Nocardia</taxon>
    </lineage>
</organism>
<dbReference type="GO" id="GO:0005737">
    <property type="term" value="C:cytoplasm"/>
    <property type="evidence" value="ECO:0007669"/>
    <property type="project" value="TreeGrafter"/>
</dbReference>
<comment type="catalytic activity">
    <reaction evidence="10">
        <text>a primary alcohol + NAD(+) = an aldehyde + NADH + H(+)</text>
        <dbReference type="Rhea" id="RHEA:10736"/>
        <dbReference type="ChEBI" id="CHEBI:15378"/>
        <dbReference type="ChEBI" id="CHEBI:15734"/>
        <dbReference type="ChEBI" id="CHEBI:17478"/>
        <dbReference type="ChEBI" id="CHEBI:57540"/>
        <dbReference type="ChEBI" id="CHEBI:57945"/>
        <dbReference type="EC" id="1.1.1.1"/>
    </reaction>
</comment>
<dbReference type="AlphaFoldDB" id="A0A6G9Y2W6"/>
<protein>
    <recommendedName>
        <fullName evidence="4">Alcohol dehydrogenase</fullName>
        <ecNumber evidence="3">1.1.1.1</ecNumber>
    </recommendedName>
</protein>
<evidence type="ECO:0000256" key="10">
    <source>
        <dbReference type="ARBA" id="ARBA00049243"/>
    </source>
</evidence>
<feature type="domain" description="Enoyl reductase (ER)" evidence="12">
    <location>
        <begin position="10"/>
        <end position="329"/>
    </location>
</feature>
<keyword evidence="7" id="KW-0560">Oxidoreductase</keyword>
<keyword evidence="5 11" id="KW-0479">Metal-binding</keyword>
<dbReference type="PANTHER" id="PTHR42940:SF7">
    <property type="entry name" value="ALCOHOL DEHYDROGENASE-LIKE N-TERMINAL DOMAIN-CONTAINING PROTEIN"/>
    <property type="match status" value="1"/>
</dbReference>
<sequence length="334" mass="34965">MHAMQVVTAGAEFVSAEIPIPEPAAGQVRVKVHACGVCGGENLARLGLLGVSLPRVPGHEIAGEIDAVGSGVTAWQVGDRVGIGWHGGSCMTCAYCRQGEFALCVDRKVVGLSYDGGYAEYTIAPQDALARIPAALSFSDAAPLMCAGITTFNALRHSEAGPGETVAVHGVGGLGHLAIQFANKMGFRTIAINRGRAKEGIARELGADDYIDSTEGSVGEALTRLGGAKVALSTVGSSPAQADLLAGLRPGGRLVVIAADHQSLDLNPELLVFGRRTVTGWYSGHAKDSEDTLEFAALKNIRPLVETYPLKDAEAAFQNMPNARYRSVLLPEHR</sequence>
<evidence type="ECO:0000256" key="7">
    <source>
        <dbReference type="ARBA" id="ARBA00023002"/>
    </source>
</evidence>
<dbReference type="Pfam" id="PF00107">
    <property type="entry name" value="ADH_zinc_N"/>
    <property type="match status" value="1"/>
</dbReference>
<dbReference type="InterPro" id="IPR036291">
    <property type="entry name" value="NAD(P)-bd_dom_sf"/>
</dbReference>
<evidence type="ECO:0000256" key="2">
    <source>
        <dbReference type="ARBA" id="ARBA00008072"/>
    </source>
</evidence>
<dbReference type="PROSITE" id="PS00059">
    <property type="entry name" value="ADH_ZINC"/>
    <property type="match status" value="1"/>
</dbReference>
<dbReference type="Proteomes" id="UP000501705">
    <property type="component" value="Chromosome"/>
</dbReference>
<comment type="cofactor">
    <cofactor evidence="1 11">
        <name>Zn(2+)</name>
        <dbReference type="ChEBI" id="CHEBI:29105"/>
    </cofactor>
</comment>
<dbReference type="InterPro" id="IPR002328">
    <property type="entry name" value="ADH_Zn_CS"/>
</dbReference>
<evidence type="ECO:0000256" key="3">
    <source>
        <dbReference type="ARBA" id="ARBA00013190"/>
    </source>
</evidence>
<dbReference type="GO" id="GO:0008270">
    <property type="term" value="F:zinc ion binding"/>
    <property type="evidence" value="ECO:0007669"/>
    <property type="project" value="InterPro"/>
</dbReference>
<proteinExistence type="inferred from homology"/>
<comment type="catalytic activity">
    <reaction evidence="9">
        <text>a secondary alcohol + NAD(+) = a ketone + NADH + H(+)</text>
        <dbReference type="Rhea" id="RHEA:10740"/>
        <dbReference type="ChEBI" id="CHEBI:15378"/>
        <dbReference type="ChEBI" id="CHEBI:17087"/>
        <dbReference type="ChEBI" id="CHEBI:35681"/>
        <dbReference type="ChEBI" id="CHEBI:57540"/>
        <dbReference type="ChEBI" id="CHEBI:57945"/>
        <dbReference type="EC" id="1.1.1.1"/>
    </reaction>
</comment>
<evidence type="ECO:0000256" key="8">
    <source>
        <dbReference type="ARBA" id="ARBA00023027"/>
    </source>
</evidence>
<gene>
    <name evidence="13" type="ORF">F5X71_20125</name>
</gene>
<dbReference type="Pfam" id="PF08240">
    <property type="entry name" value="ADH_N"/>
    <property type="match status" value="1"/>
</dbReference>
<name>A0A6G9Y2W6_NOCBR</name>
<evidence type="ECO:0000256" key="5">
    <source>
        <dbReference type="ARBA" id="ARBA00022723"/>
    </source>
</evidence>
<dbReference type="GO" id="GO:0004022">
    <property type="term" value="F:alcohol dehydrogenase (NAD+) activity"/>
    <property type="evidence" value="ECO:0007669"/>
    <property type="project" value="UniProtKB-EC"/>
</dbReference>
<dbReference type="FunFam" id="3.40.50.720:FF:000039">
    <property type="entry name" value="Alcohol dehydrogenase AdhP"/>
    <property type="match status" value="1"/>
</dbReference>
<dbReference type="Gene3D" id="3.90.180.10">
    <property type="entry name" value="Medium-chain alcohol dehydrogenases, catalytic domain"/>
    <property type="match status" value="1"/>
</dbReference>
<evidence type="ECO:0000313" key="13">
    <source>
        <dbReference type="EMBL" id="QIS07542.1"/>
    </source>
</evidence>
<dbReference type="InterPro" id="IPR020843">
    <property type="entry name" value="ER"/>
</dbReference>
<evidence type="ECO:0000256" key="1">
    <source>
        <dbReference type="ARBA" id="ARBA00001947"/>
    </source>
</evidence>
<dbReference type="EC" id="1.1.1.1" evidence="3"/>
<evidence type="ECO:0000256" key="9">
    <source>
        <dbReference type="ARBA" id="ARBA00049164"/>
    </source>
</evidence>
<reference evidence="13 14" key="1">
    <citation type="journal article" date="2019" name="ACS Chem. Biol.">
        <title>Identification and Mobilization of a Cryptic Antibiotic Biosynthesis Gene Locus from a Human-Pathogenic Nocardia Isolate.</title>
        <authorList>
            <person name="Herisse M."/>
            <person name="Ishida K."/>
            <person name="Porter J.L."/>
            <person name="Howden B."/>
            <person name="Hertweck C."/>
            <person name="Stinear T.P."/>
            <person name="Pidot S.J."/>
        </authorList>
    </citation>
    <scope>NUCLEOTIDE SEQUENCE [LARGE SCALE GENOMIC DNA]</scope>
    <source>
        <strain evidence="13 14">AUSMDU00024985</strain>
    </source>
</reference>
<dbReference type="SMART" id="SM00829">
    <property type="entry name" value="PKS_ER"/>
    <property type="match status" value="1"/>
</dbReference>
<dbReference type="Gene3D" id="3.40.50.720">
    <property type="entry name" value="NAD(P)-binding Rossmann-like Domain"/>
    <property type="match status" value="1"/>
</dbReference>
<accession>A0A6G9Y2W6</accession>
<comment type="similarity">
    <text evidence="2 11">Belongs to the zinc-containing alcohol dehydrogenase family.</text>
</comment>
<keyword evidence="6 11" id="KW-0862">Zinc</keyword>
<dbReference type="InterPro" id="IPR013149">
    <property type="entry name" value="ADH-like_C"/>
</dbReference>
<dbReference type="EMBL" id="CP046171">
    <property type="protein sequence ID" value="QIS07542.1"/>
    <property type="molecule type" value="Genomic_DNA"/>
</dbReference>
<dbReference type="SUPFAM" id="SSF51735">
    <property type="entry name" value="NAD(P)-binding Rossmann-fold domains"/>
    <property type="match status" value="1"/>
</dbReference>
<evidence type="ECO:0000256" key="6">
    <source>
        <dbReference type="ARBA" id="ARBA00022833"/>
    </source>
</evidence>
<evidence type="ECO:0000256" key="11">
    <source>
        <dbReference type="RuleBase" id="RU361277"/>
    </source>
</evidence>
<dbReference type="InterPro" id="IPR011032">
    <property type="entry name" value="GroES-like_sf"/>
</dbReference>
<dbReference type="PANTHER" id="PTHR42940">
    <property type="entry name" value="ALCOHOL DEHYDROGENASE 1-RELATED"/>
    <property type="match status" value="1"/>
</dbReference>
<evidence type="ECO:0000259" key="12">
    <source>
        <dbReference type="SMART" id="SM00829"/>
    </source>
</evidence>
<dbReference type="SUPFAM" id="SSF50129">
    <property type="entry name" value="GroES-like"/>
    <property type="match status" value="1"/>
</dbReference>
<dbReference type="InterPro" id="IPR013154">
    <property type="entry name" value="ADH-like_N"/>
</dbReference>
<evidence type="ECO:0000256" key="4">
    <source>
        <dbReference type="ARBA" id="ARBA00016352"/>
    </source>
</evidence>
<keyword evidence="8" id="KW-0520">NAD</keyword>